<evidence type="ECO:0000313" key="2">
    <source>
        <dbReference type="Proteomes" id="UP000247417"/>
    </source>
</evidence>
<dbReference type="STRING" id="940286.GCA_000227565_00315"/>
<proteinExistence type="predicted"/>
<sequence length="92" mass="10465">MSAPKPWTEHETQILNSMPNKTEREIQKFLPGRSINSILQRRLRTTSNTELADKIAFWKSCNLTADEITWKRRKFLEKNGVYGSAPCAGGVA</sequence>
<dbReference type="AlphaFoldDB" id="A0A318QK81"/>
<organism evidence="1 2">
    <name type="scientific">Komagataeibacter oboediens</name>
    <dbReference type="NCBI Taxonomy" id="65958"/>
    <lineage>
        <taxon>Bacteria</taxon>
        <taxon>Pseudomonadati</taxon>
        <taxon>Pseudomonadota</taxon>
        <taxon>Alphaproteobacteria</taxon>
        <taxon>Acetobacterales</taxon>
        <taxon>Acetobacteraceae</taxon>
        <taxon>Komagataeibacter</taxon>
    </lineage>
</organism>
<dbReference type="Proteomes" id="UP000247417">
    <property type="component" value="Unassembled WGS sequence"/>
</dbReference>
<reference evidence="1 2" key="1">
    <citation type="submission" date="2017-07" db="EMBL/GenBank/DDBJ databases">
        <title>A draft genome sequence of Komagataeibacter oboediens LMG 18849.</title>
        <authorList>
            <person name="Skraban J."/>
            <person name="Cleenwerck I."/>
            <person name="Vandamme P."/>
            <person name="Trcek J."/>
        </authorList>
    </citation>
    <scope>NUCLEOTIDE SEQUENCE [LARGE SCALE GENOMIC DNA]</scope>
    <source>
        <strain evidence="1 2">LMG 18849</strain>
    </source>
</reference>
<protein>
    <submittedName>
        <fullName evidence="1">Uncharacterized protein</fullName>
    </submittedName>
</protein>
<accession>A0A318QK81</accession>
<evidence type="ECO:0000313" key="1">
    <source>
        <dbReference type="EMBL" id="PYD77768.1"/>
    </source>
</evidence>
<comment type="caution">
    <text evidence="1">The sequence shown here is derived from an EMBL/GenBank/DDBJ whole genome shotgun (WGS) entry which is preliminary data.</text>
</comment>
<gene>
    <name evidence="1" type="ORF">CFR80_17410</name>
</gene>
<name>A0A318QK81_9PROT</name>
<dbReference type="EMBL" id="NKTX01000138">
    <property type="protein sequence ID" value="PYD77768.1"/>
    <property type="molecule type" value="Genomic_DNA"/>
</dbReference>
<dbReference type="RefSeq" id="WP_110507808.1">
    <property type="nucleotide sequence ID" value="NZ_NKTX01000138.1"/>
</dbReference>